<accession>A0ABU7TZA3</accession>
<keyword evidence="2" id="KW-1185">Reference proteome</keyword>
<proteinExistence type="predicted"/>
<evidence type="ECO:0000313" key="2">
    <source>
        <dbReference type="Proteomes" id="UP001312908"/>
    </source>
</evidence>
<reference evidence="1 2" key="1">
    <citation type="submission" date="2023-10" db="EMBL/GenBank/DDBJ databases">
        <title>Sorlinia euscelidii gen. nov., sp. nov., an acetic acid bacteria isolated from the gut of Euscelidius variegatus emitter.</title>
        <authorList>
            <person name="Michoud G."/>
            <person name="Marasco R."/>
            <person name="Seferji K."/>
            <person name="Gonella E."/>
            <person name="Garuglieri E."/>
            <person name="Alma A."/>
            <person name="Mapelli F."/>
            <person name="Borin S."/>
            <person name="Daffonchio D."/>
            <person name="Crotti E."/>
        </authorList>
    </citation>
    <scope>NUCLEOTIDE SEQUENCE [LARGE SCALE GENOMIC DNA]</scope>
    <source>
        <strain evidence="1 2">EV16P</strain>
    </source>
</reference>
<evidence type="ECO:0000313" key="1">
    <source>
        <dbReference type="EMBL" id="MEE8657879.1"/>
    </source>
</evidence>
<organism evidence="1 2">
    <name type="scientific">Sorlinia euscelidii</name>
    <dbReference type="NCBI Taxonomy" id="3081148"/>
    <lineage>
        <taxon>Bacteria</taxon>
        <taxon>Pseudomonadati</taxon>
        <taxon>Pseudomonadota</taxon>
        <taxon>Alphaproteobacteria</taxon>
        <taxon>Acetobacterales</taxon>
        <taxon>Acetobacteraceae</taxon>
        <taxon>Sorlinia</taxon>
    </lineage>
</organism>
<dbReference type="EMBL" id="JAWJZY010000001">
    <property type="protein sequence ID" value="MEE8657879.1"/>
    <property type="molecule type" value="Genomic_DNA"/>
</dbReference>
<gene>
    <name evidence="1" type="ORF">DOFOFD_02465</name>
</gene>
<name>A0ABU7TZA3_9PROT</name>
<dbReference type="Proteomes" id="UP001312908">
    <property type="component" value="Unassembled WGS sequence"/>
</dbReference>
<protein>
    <submittedName>
        <fullName evidence="1">Uncharacterized protein</fullName>
    </submittedName>
</protein>
<comment type="caution">
    <text evidence="1">The sequence shown here is derived from an EMBL/GenBank/DDBJ whole genome shotgun (WGS) entry which is preliminary data.</text>
</comment>
<sequence length="112" mass="13013">MPGRQLFFNRVRNDRGFKLQYPEIGIIFLLTDEERVKITLTLHRQALPTICECAFPKYRNVSVSVDQYDVRRASINITFFDNCCDIAALRLLSYQGANPEFCFQSHVIYQGS</sequence>